<name>A0A2P2NRK8_RHIMU</name>
<dbReference type="EMBL" id="GGEC01064609">
    <property type="protein sequence ID" value="MBX45093.1"/>
    <property type="molecule type" value="Transcribed_RNA"/>
</dbReference>
<organism evidence="1">
    <name type="scientific">Rhizophora mucronata</name>
    <name type="common">Asiatic mangrove</name>
    <dbReference type="NCBI Taxonomy" id="61149"/>
    <lineage>
        <taxon>Eukaryota</taxon>
        <taxon>Viridiplantae</taxon>
        <taxon>Streptophyta</taxon>
        <taxon>Embryophyta</taxon>
        <taxon>Tracheophyta</taxon>
        <taxon>Spermatophyta</taxon>
        <taxon>Magnoliopsida</taxon>
        <taxon>eudicotyledons</taxon>
        <taxon>Gunneridae</taxon>
        <taxon>Pentapetalae</taxon>
        <taxon>rosids</taxon>
        <taxon>fabids</taxon>
        <taxon>Malpighiales</taxon>
        <taxon>Rhizophoraceae</taxon>
        <taxon>Rhizophora</taxon>
    </lineage>
</organism>
<proteinExistence type="predicted"/>
<dbReference type="AlphaFoldDB" id="A0A2P2NRK8"/>
<protein>
    <submittedName>
        <fullName evidence="1">Uncharacterized protein</fullName>
    </submittedName>
</protein>
<reference evidence="1" key="1">
    <citation type="submission" date="2018-02" db="EMBL/GenBank/DDBJ databases">
        <title>Rhizophora mucronata_Transcriptome.</title>
        <authorList>
            <person name="Meera S.P."/>
            <person name="Sreeshan A."/>
            <person name="Augustine A."/>
        </authorList>
    </citation>
    <scope>NUCLEOTIDE SEQUENCE</scope>
    <source>
        <tissue evidence="1">Leaf</tissue>
    </source>
</reference>
<accession>A0A2P2NRK8</accession>
<sequence>MQYPKIIAFQETRFLSTILSKIPFATSTLLHLLYISINDVLRITLDSESFLTMKP</sequence>
<evidence type="ECO:0000313" key="1">
    <source>
        <dbReference type="EMBL" id="MBX45093.1"/>
    </source>
</evidence>